<dbReference type="EMBL" id="PFBB01000025">
    <property type="protein sequence ID" value="PIR88409.1"/>
    <property type="molecule type" value="Genomic_DNA"/>
</dbReference>
<protein>
    <submittedName>
        <fullName evidence="1">Uncharacterized protein</fullName>
    </submittedName>
</protein>
<evidence type="ECO:0000313" key="2">
    <source>
        <dbReference type="Proteomes" id="UP000229615"/>
    </source>
</evidence>
<evidence type="ECO:0000313" key="1">
    <source>
        <dbReference type="EMBL" id="PIR88409.1"/>
    </source>
</evidence>
<sequence>MALPSCSQVGRFERGRLNIGLNGKVFYIDPLFFRVATSDFAAPYDGDDHGFSTLNLGLRGPEEGVAHTLGTLHPFFLLPFLTRRISGRTSTFLV</sequence>
<reference evidence="2" key="1">
    <citation type="submission" date="2017-09" db="EMBL/GenBank/DDBJ databases">
        <title>Depth-based differentiation of microbial function through sediment-hosted aquifers and enrichment of novel symbionts in the deep terrestrial subsurface.</title>
        <authorList>
            <person name="Probst A.J."/>
            <person name="Ladd B."/>
            <person name="Jarett J.K."/>
            <person name="Geller-Mcgrath D.E."/>
            <person name="Sieber C.M.K."/>
            <person name="Emerson J.B."/>
            <person name="Anantharaman K."/>
            <person name="Thomas B.C."/>
            <person name="Malmstrom R."/>
            <person name="Stieglmeier M."/>
            <person name="Klingl A."/>
            <person name="Woyke T."/>
            <person name="Ryan C.M."/>
            <person name="Banfield J.F."/>
        </authorList>
    </citation>
    <scope>NUCLEOTIDE SEQUENCE [LARGE SCALE GENOMIC DNA]</scope>
</reference>
<name>A0A2H0UPP9_9BACT</name>
<organism evidence="1 2">
    <name type="scientific">Candidatus Harrisonbacteria bacterium CG10_big_fil_rev_8_21_14_0_10_44_23</name>
    <dbReference type="NCBI Taxonomy" id="1974585"/>
    <lineage>
        <taxon>Bacteria</taxon>
        <taxon>Candidatus Harrisoniibacteriota</taxon>
    </lineage>
</organism>
<comment type="caution">
    <text evidence="1">The sequence shown here is derived from an EMBL/GenBank/DDBJ whole genome shotgun (WGS) entry which is preliminary data.</text>
</comment>
<accession>A0A2H0UPP9</accession>
<dbReference type="Proteomes" id="UP000229615">
    <property type="component" value="Unassembled WGS sequence"/>
</dbReference>
<gene>
    <name evidence="1" type="ORF">COU09_02435</name>
</gene>
<dbReference type="AlphaFoldDB" id="A0A2H0UPP9"/>
<proteinExistence type="predicted"/>